<dbReference type="RefSeq" id="WP_193498427.1">
    <property type="nucleotide sequence ID" value="NZ_CP063169.1"/>
</dbReference>
<sequence length="245" mass="25439">MTTTTPPALGTNEADEQRTRVRTARITGLLYLGLGVTGMLGFLAIRSQLFVPDDAAATLANLNAHSVLTRFGVALEMGAVIAQTLTAVWFYRLFRTMSPFAAAALAVFGLMNAVAIMGSATLLATAASVAADPGSAIAGDPAGTVQLSYVIADHFWSAGTPFFGLWLIPMGHLVLTSGWLPAPLGWTLLVGGAGYLLSAFVAYLLPGAGTLAGLLTVPATVGEFWTLGYLIAVGVRRTPAARKEV</sequence>
<keyword evidence="1" id="KW-0472">Membrane</keyword>
<feature type="transmembrane region" description="Helical" evidence="1">
    <location>
        <begin position="211"/>
        <end position="235"/>
    </location>
</feature>
<feature type="transmembrane region" description="Helical" evidence="1">
    <location>
        <begin position="28"/>
        <end position="51"/>
    </location>
</feature>
<keyword evidence="3" id="KW-1185">Reference proteome</keyword>
<feature type="transmembrane region" description="Helical" evidence="1">
    <location>
        <begin position="180"/>
        <end position="205"/>
    </location>
</feature>
<protein>
    <submittedName>
        <fullName evidence="2">DUF4386 domain-containing protein</fullName>
    </submittedName>
</protein>
<dbReference type="InterPro" id="IPR025495">
    <property type="entry name" value="DUF4386"/>
</dbReference>
<dbReference type="KEGG" id="halt:IM660_05755"/>
<dbReference type="Proteomes" id="UP000593758">
    <property type="component" value="Chromosome"/>
</dbReference>
<feature type="transmembrane region" description="Helical" evidence="1">
    <location>
        <begin position="71"/>
        <end position="91"/>
    </location>
</feature>
<evidence type="ECO:0000256" key="1">
    <source>
        <dbReference type="SAM" id="Phobius"/>
    </source>
</evidence>
<reference evidence="2 3" key="1">
    <citation type="submission" date="2020-10" db="EMBL/GenBank/DDBJ databases">
        <title>Haloactinobacterium sp. RN3S43, a bacterium isolated from saline soil.</title>
        <authorList>
            <person name="Sun J.-Q."/>
        </authorList>
    </citation>
    <scope>NUCLEOTIDE SEQUENCE [LARGE SCALE GENOMIC DNA]</scope>
    <source>
        <strain evidence="2 3">RN3S43</strain>
    </source>
</reference>
<dbReference type="EMBL" id="CP063169">
    <property type="protein sequence ID" value="QOR71773.1"/>
    <property type="molecule type" value="Genomic_DNA"/>
</dbReference>
<accession>A0A7M1SYR0</accession>
<feature type="transmembrane region" description="Helical" evidence="1">
    <location>
        <begin position="147"/>
        <end position="168"/>
    </location>
</feature>
<proteinExistence type="predicted"/>
<feature type="transmembrane region" description="Helical" evidence="1">
    <location>
        <begin position="103"/>
        <end position="127"/>
    </location>
</feature>
<evidence type="ECO:0000313" key="3">
    <source>
        <dbReference type="Proteomes" id="UP000593758"/>
    </source>
</evidence>
<evidence type="ECO:0000313" key="2">
    <source>
        <dbReference type="EMBL" id="QOR71773.1"/>
    </source>
</evidence>
<dbReference type="AlphaFoldDB" id="A0A7M1SYR0"/>
<organism evidence="2 3">
    <name type="scientific">Ruania alkalisoli</name>
    <dbReference type="NCBI Taxonomy" id="2779775"/>
    <lineage>
        <taxon>Bacteria</taxon>
        <taxon>Bacillati</taxon>
        <taxon>Actinomycetota</taxon>
        <taxon>Actinomycetes</taxon>
        <taxon>Micrococcales</taxon>
        <taxon>Ruaniaceae</taxon>
        <taxon>Ruania</taxon>
    </lineage>
</organism>
<dbReference type="Pfam" id="PF14329">
    <property type="entry name" value="DUF4386"/>
    <property type="match status" value="1"/>
</dbReference>
<keyword evidence="1" id="KW-1133">Transmembrane helix</keyword>
<gene>
    <name evidence="2" type="ORF">IM660_05755</name>
</gene>
<name>A0A7M1SYR0_9MICO</name>
<keyword evidence="1" id="KW-0812">Transmembrane</keyword>